<dbReference type="GO" id="GO:0003341">
    <property type="term" value="P:cilium movement"/>
    <property type="evidence" value="ECO:0007669"/>
    <property type="project" value="TreeGrafter"/>
</dbReference>
<dbReference type="PROSITE" id="PS50005">
    <property type="entry name" value="TPR"/>
    <property type="match status" value="2"/>
</dbReference>
<keyword evidence="5" id="KW-0969">Cilium</keyword>
<dbReference type="PANTHER" id="PTHR44314">
    <property type="entry name" value="CILIA- AND FLAGELLA-ASSOCIATED PROTEIN 70"/>
    <property type="match status" value="1"/>
</dbReference>
<keyword evidence="1" id="KW-0677">Repeat</keyword>
<feature type="region of interest" description="Disordered" evidence="4">
    <location>
        <begin position="387"/>
        <end position="424"/>
    </location>
</feature>
<dbReference type="Pfam" id="PF13432">
    <property type="entry name" value="TPR_16"/>
    <property type="match status" value="1"/>
</dbReference>
<dbReference type="InterPro" id="IPR019734">
    <property type="entry name" value="TPR_rpt"/>
</dbReference>
<keyword evidence="5" id="KW-0282">Flagellum</keyword>
<dbReference type="GO" id="GO:0070062">
    <property type="term" value="C:extracellular exosome"/>
    <property type="evidence" value="ECO:0007669"/>
    <property type="project" value="TreeGrafter"/>
</dbReference>
<dbReference type="GO" id="GO:0060271">
    <property type="term" value="P:cilium assembly"/>
    <property type="evidence" value="ECO:0007669"/>
    <property type="project" value="TreeGrafter"/>
</dbReference>
<evidence type="ECO:0000256" key="1">
    <source>
        <dbReference type="ARBA" id="ARBA00022737"/>
    </source>
</evidence>
<organism evidence="5 6">
    <name type="scientific">Clarias magur</name>
    <name type="common">Asian catfish</name>
    <name type="synonym">Macropteronotus magur</name>
    <dbReference type="NCBI Taxonomy" id="1594786"/>
    <lineage>
        <taxon>Eukaryota</taxon>
        <taxon>Metazoa</taxon>
        <taxon>Chordata</taxon>
        <taxon>Craniata</taxon>
        <taxon>Vertebrata</taxon>
        <taxon>Euteleostomi</taxon>
        <taxon>Actinopterygii</taxon>
        <taxon>Neopterygii</taxon>
        <taxon>Teleostei</taxon>
        <taxon>Ostariophysi</taxon>
        <taxon>Siluriformes</taxon>
        <taxon>Clariidae</taxon>
        <taxon>Clarias</taxon>
    </lineage>
</organism>
<comment type="caution">
    <text evidence="5">The sequence shown here is derived from an EMBL/GenBank/DDBJ whole genome shotgun (WGS) entry which is preliminary data.</text>
</comment>
<dbReference type="SMART" id="SM00028">
    <property type="entry name" value="TPR"/>
    <property type="match status" value="7"/>
</dbReference>
<sequence length="1008" mass="112814">MDQGATGVPVQITVLRGENLKSSKKQAFLSFVHAEFNGVALGDSQKLQVSVDEAVNFNFTCGFHCSEVTHTLDDLAHKPVILTLMEVFPKEQKQKEEKTTVLGQTVVDLLPLLHGQCSFSSTVVLHPTHGSSSETASQNKGIKPTLEVTVSVPEPLLSDAQLSESNLITVTVEAAYSVPEVWNTVPGPQHNYVAALQIPLTSHKKEQILLFSNGTLKITGEKDSVPRGKKWPFGSFLAPDAQFIPGLSIVNDPVNMEQGDRNTVKVSRVDTESKRVIWDTARRCFMDAEGATCLSRRIVECRLWPVEIMRCIQFGPSKAAGGKQLEDDIQISFHGVAYVDLARLLYPGVRHLRGAYRIHPFSDSDLLLKTKRNASVVSENMKAMLADARSRPTSSLSSSKAAATRVVGGKEESKKGKPAQTDSMDIEVNTEAQMYADSRSYILIEIVLEKPLIPKRQPEELARRVSELIPPRPQRPRHSVGADRAVQDYQTQIMSVVTQVLQQYEQMFGAAFVPGAEPLDPATQEQRKTQLFGELNCSGKYFAFKEQMKYSVVRIVREKMLRTDAFASPEQLQAFLSQLYIFLVDEMHAALNKTLSAKDQEFQAQPLLDCRQLRHFAKEAQMNKDYQLAAQYYQELLAQDRGNPSHWFEYGVLYMFTAEYLKAEECFQLAVSVDQEHIPSLLMCGIVSEINGHCERAETFFERATSIKSSSVVPWTLFGLFYLAQENFIKAEMAFMEANKQLKAKTVSGTHTHSEDTEAVDKPDVVHTKGETESQEKTQKTQGDKARADAVQTFLQDHLSPIRDGTTIYMQSVKFLLQSYALQMAQRALAQELLCPGGGPSSSYHMALAQLQLLRGEYSAAEASLQQTLSDNFQNPDLWALSGHISYMMKDYKQAQDSYERTLCFVADASDTHTVYLRLGSIYLKHEQYDEAKSMYINACKRFPSCLTWLGLGIACYRTGELTEAEDALTEANALNNKNPEVWGYLSLICLQMGRKLEAEQSYKYAVK</sequence>
<feature type="repeat" description="TPR" evidence="3">
    <location>
        <begin position="644"/>
        <end position="677"/>
    </location>
</feature>
<gene>
    <name evidence="5" type="primary">cfap70</name>
    <name evidence="5" type="ORF">DAT39_013320</name>
</gene>
<feature type="repeat" description="TPR" evidence="3">
    <location>
        <begin position="913"/>
        <end position="946"/>
    </location>
</feature>
<dbReference type="InterPro" id="IPR052628">
    <property type="entry name" value="CFAP70"/>
</dbReference>
<protein>
    <submittedName>
        <fullName evidence="5">Cilia- and flagella-associated protein 70 isoform X1</fullName>
    </submittedName>
</protein>
<reference evidence="5" key="1">
    <citation type="submission" date="2020-07" db="EMBL/GenBank/DDBJ databases">
        <title>Clarias magur genome sequencing, assembly and annotation.</title>
        <authorList>
            <person name="Kushwaha B."/>
            <person name="Kumar R."/>
            <person name="Das P."/>
            <person name="Joshi C.G."/>
            <person name="Kumar D."/>
            <person name="Nagpure N.S."/>
            <person name="Pandey M."/>
            <person name="Agarwal S."/>
            <person name="Srivastava S."/>
            <person name="Singh M."/>
            <person name="Sahoo L."/>
            <person name="Jayasankar P."/>
            <person name="Meher P.K."/>
            <person name="Koringa P.G."/>
            <person name="Iquebal M.A."/>
            <person name="Das S.P."/>
            <person name="Bit A."/>
            <person name="Patnaik S."/>
            <person name="Patel N."/>
            <person name="Shah T.M."/>
            <person name="Hinsu A."/>
            <person name="Jena J.K."/>
        </authorList>
    </citation>
    <scope>NUCLEOTIDE SEQUENCE</scope>
    <source>
        <strain evidence="5">CIFAMagur01</strain>
        <tissue evidence="5">Testis</tissue>
    </source>
</reference>
<feature type="non-terminal residue" evidence="5">
    <location>
        <position position="1"/>
    </location>
</feature>
<dbReference type="GO" id="GO:0031514">
    <property type="term" value="C:motile cilium"/>
    <property type="evidence" value="ECO:0007669"/>
    <property type="project" value="TreeGrafter"/>
</dbReference>
<dbReference type="AlphaFoldDB" id="A0A8J4TTD2"/>
<evidence type="ECO:0000313" key="5">
    <source>
        <dbReference type="EMBL" id="KAF5896959.1"/>
    </source>
</evidence>
<keyword evidence="5" id="KW-0966">Cell projection</keyword>
<dbReference type="OrthoDB" id="10262375at2759"/>
<dbReference type="Proteomes" id="UP000727407">
    <property type="component" value="Unassembled WGS sequence"/>
</dbReference>
<keyword evidence="6" id="KW-1185">Reference proteome</keyword>
<evidence type="ECO:0000313" key="6">
    <source>
        <dbReference type="Proteomes" id="UP000727407"/>
    </source>
</evidence>
<dbReference type="Pfam" id="PF13181">
    <property type="entry name" value="TPR_8"/>
    <property type="match status" value="1"/>
</dbReference>
<dbReference type="InterPro" id="IPR011990">
    <property type="entry name" value="TPR-like_helical_dom_sf"/>
</dbReference>
<dbReference type="SUPFAM" id="SSF48452">
    <property type="entry name" value="TPR-like"/>
    <property type="match status" value="2"/>
</dbReference>
<feature type="region of interest" description="Disordered" evidence="4">
    <location>
        <begin position="746"/>
        <end position="784"/>
    </location>
</feature>
<proteinExistence type="predicted"/>
<feature type="compositionally biased region" description="Basic and acidic residues" evidence="4">
    <location>
        <begin position="752"/>
        <end position="784"/>
    </location>
</feature>
<evidence type="ECO:0000256" key="2">
    <source>
        <dbReference type="ARBA" id="ARBA00022803"/>
    </source>
</evidence>
<dbReference type="EMBL" id="QNUK01000254">
    <property type="protein sequence ID" value="KAF5896959.1"/>
    <property type="molecule type" value="Genomic_DNA"/>
</dbReference>
<evidence type="ECO:0000256" key="4">
    <source>
        <dbReference type="SAM" id="MobiDB-lite"/>
    </source>
</evidence>
<dbReference type="PANTHER" id="PTHR44314:SF1">
    <property type="entry name" value="CILIA- AND FLAGELLA-ASSOCIATED PROTEIN 70"/>
    <property type="match status" value="1"/>
</dbReference>
<accession>A0A8J4TTD2</accession>
<feature type="compositionally biased region" description="Low complexity" evidence="4">
    <location>
        <begin position="391"/>
        <end position="405"/>
    </location>
</feature>
<keyword evidence="2 3" id="KW-0802">TPR repeat</keyword>
<dbReference type="Gene3D" id="1.25.40.10">
    <property type="entry name" value="Tetratricopeptide repeat domain"/>
    <property type="match status" value="2"/>
</dbReference>
<evidence type="ECO:0000256" key="3">
    <source>
        <dbReference type="PROSITE-ProRule" id="PRU00339"/>
    </source>
</evidence>
<name>A0A8J4TTD2_CLAMG</name>